<dbReference type="NCBIfam" id="TIGR01444">
    <property type="entry name" value="fkbM_fam"/>
    <property type="match status" value="1"/>
</dbReference>
<dbReference type="GO" id="GO:0008168">
    <property type="term" value="F:methyltransferase activity"/>
    <property type="evidence" value="ECO:0007669"/>
    <property type="project" value="UniProtKB-KW"/>
</dbReference>
<proteinExistence type="predicted"/>
<name>A0AAU7NUU4_9GAMM</name>
<keyword evidence="2" id="KW-0489">Methyltransferase</keyword>
<feature type="domain" description="Methyltransferase FkbM" evidence="1">
    <location>
        <begin position="14"/>
        <end position="160"/>
    </location>
</feature>
<keyword evidence="3" id="KW-1185">Reference proteome</keyword>
<protein>
    <submittedName>
        <fullName evidence="2">FkbM family methyltransferase</fullName>
    </submittedName>
</protein>
<evidence type="ECO:0000313" key="3">
    <source>
        <dbReference type="Proteomes" id="UP001225378"/>
    </source>
</evidence>
<evidence type="ECO:0000259" key="1">
    <source>
        <dbReference type="Pfam" id="PF05050"/>
    </source>
</evidence>
<evidence type="ECO:0000313" key="2">
    <source>
        <dbReference type="EMBL" id="XBS20688.1"/>
    </source>
</evidence>
<dbReference type="Proteomes" id="UP001225378">
    <property type="component" value="Chromosome"/>
</dbReference>
<dbReference type="InterPro" id="IPR029063">
    <property type="entry name" value="SAM-dependent_MTases_sf"/>
</dbReference>
<dbReference type="GO" id="GO:0032259">
    <property type="term" value="P:methylation"/>
    <property type="evidence" value="ECO:0007669"/>
    <property type="project" value="UniProtKB-KW"/>
</dbReference>
<dbReference type="RefSeq" id="WP_305906540.1">
    <property type="nucleotide sequence ID" value="NZ_CP157743.1"/>
</dbReference>
<dbReference type="Gene3D" id="3.40.50.150">
    <property type="entry name" value="Vaccinia Virus protein VP39"/>
    <property type="match status" value="1"/>
</dbReference>
<accession>A0AAU7NUU4</accession>
<dbReference type="AlphaFoldDB" id="A0AAU7NUU4"/>
<sequence>MKKRYVCSNGLIFDMGMNNGDDTAYYLKKAARVVAVEANPGLASEARARFDGEIRSGRLSIHQLAIWNEYGRMPFHISRENSHWSSLESQWADRNGGGTEVVQVECVPLAHLFALHGVPYFLKIDVEGVDESVIDQLEPLPYIPAYISMEDCRFGFRYVEKLTALGYDGFKLSNQALVAELADEAVNHRFPAGSSGPLGEQVPGGWYEPAPFLHLYEQKVRSRDNERRSPTGVWWDIHARCGSPDKLI</sequence>
<gene>
    <name evidence="2" type="ORF">Q9L42_000735</name>
</gene>
<reference evidence="2 3" key="1">
    <citation type="journal article" date="2024" name="Microbiology">
        <title>Methylomarinum rosea sp. nov., a novel halophilic methanotrophic bacterium from the hypersaline Lake Elton.</title>
        <authorList>
            <person name="Suleimanov R.Z."/>
            <person name="Oshkin I.Y."/>
            <person name="Danilova O.V."/>
            <person name="Suzina N.E."/>
            <person name="Dedysh S.N."/>
        </authorList>
    </citation>
    <scope>NUCLEOTIDE SEQUENCE [LARGE SCALE GENOMIC DNA]</scope>
    <source>
        <strain evidence="2 3">Ch1-1</strain>
    </source>
</reference>
<dbReference type="InterPro" id="IPR006342">
    <property type="entry name" value="FkbM_mtfrase"/>
</dbReference>
<dbReference type="SUPFAM" id="SSF53335">
    <property type="entry name" value="S-adenosyl-L-methionine-dependent methyltransferases"/>
    <property type="match status" value="1"/>
</dbReference>
<dbReference type="Pfam" id="PF05050">
    <property type="entry name" value="Methyltransf_21"/>
    <property type="match status" value="1"/>
</dbReference>
<dbReference type="EMBL" id="CP157743">
    <property type="protein sequence ID" value="XBS20688.1"/>
    <property type="molecule type" value="Genomic_DNA"/>
</dbReference>
<dbReference type="KEGG" id="mech:Q9L42_000735"/>
<keyword evidence="2" id="KW-0808">Transferase</keyword>
<organism evidence="2 3">
    <name type="scientific">Methylomarinum roseum</name>
    <dbReference type="NCBI Taxonomy" id="3067653"/>
    <lineage>
        <taxon>Bacteria</taxon>
        <taxon>Pseudomonadati</taxon>
        <taxon>Pseudomonadota</taxon>
        <taxon>Gammaproteobacteria</taxon>
        <taxon>Methylococcales</taxon>
        <taxon>Methylococcaceae</taxon>
        <taxon>Methylomarinum</taxon>
    </lineage>
</organism>